<dbReference type="EMBL" id="UYJE01003430">
    <property type="protein sequence ID" value="VDI19281.1"/>
    <property type="molecule type" value="Genomic_DNA"/>
</dbReference>
<dbReference type="InterPro" id="IPR050546">
    <property type="entry name" value="Glycosyl_Hydrlase_16"/>
</dbReference>
<feature type="compositionally biased region" description="Polar residues" evidence="5">
    <location>
        <begin position="295"/>
        <end position="312"/>
    </location>
</feature>
<keyword evidence="6" id="KW-0732">Signal</keyword>
<comment type="similarity">
    <text evidence="2">Belongs to the insect beta-1,3-glucan binding protein family.</text>
</comment>
<evidence type="ECO:0000256" key="5">
    <source>
        <dbReference type="SAM" id="MobiDB-lite"/>
    </source>
</evidence>
<evidence type="ECO:0000256" key="3">
    <source>
        <dbReference type="ARBA" id="ARBA00022588"/>
    </source>
</evidence>
<feature type="chain" id="PRO_5036419295" evidence="6">
    <location>
        <begin position="21"/>
        <end position="686"/>
    </location>
</feature>
<dbReference type="InterPro" id="IPR043030">
    <property type="entry name" value="BGBP_N_sf"/>
</dbReference>
<evidence type="ECO:0000256" key="1">
    <source>
        <dbReference type="ARBA" id="ARBA00006865"/>
    </source>
</evidence>
<feature type="compositionally biased region" description="Low complexity" evidence="5">
    <location>
        <begin position="216"/>
        <end position="294"/>
    </location>
</feature>
<evidence type="ECO:0000259" key="8">
    <source>
        <dbReference type="PROSITE" id="PS51969"/>
    </source>
</evidence>
<feature type="domain" description="CBM39" evidence="8">
    <location>
        <begin position="19"/>
        <end position="118"/>
    </location>
</feature>
<dbReference type="Pfam" id="PF00722">
    <property type="entry name" value="Glyco_hydro_16"/>
    <property type="match status" value="1"/>
</dbReference>
<dbReference type="Gene3D" id="2.60.40.2140">
    <property type="entry name" value="Beta-1,3-glucan-recognition protein, N-terminal domain"/>
    <property type="match status" value="1"/>
</dbReference>
<dbReference type="Proteomes" id="UP000596742">
    <property type="component" value="Unassembled WGS sequence"/>
</dbReference>
<dbReference type="SUPFAM" id="SSF49899">
    <property type="entry name" value="Concanavalin A-like lectins/glucanases"/>
    <property type="match status" value="1"/>
</dbReference>
<keyword evidence="10" id="KW-1185">Reference proteome</keyword>
<dbReference type="PANTHER" id="PTHR10963">
    <property type="entry name" value="GLYCOSYL HYDROLASE-RELATED"/>
    <property type="match status" value="1"/>
</dbReference>
<evidence type="ECO:0000313" key="9">
    <source>
        <dbReference type="EMBL" id="VDI19278.1"/>
    </source>
</evidence>
<evidence type="ECO:0000256" key="4">
    <source>
        <dbReference type="ARBA" id="ARBA00022859"/>
    </source>
</evidence>
<feature type="signal peptide" evidence="6">
    <location>
        <begin position="1"/>
        <end position="20"/>
    </location>
</feature>
<dbReference type="InterPro" id="IPR031756">
    <property type="entry name" value="BGBP_N"/>
</dbReference>
<proteinExistence type="inferred from homology"/>
<dbReference type="GO" id="GO:0030246">
    <property type="term" value="F:carbohydrate binding"/>
    <property type="evidence" value="ECO:0007669"/>
    <property type="project" value="InterPro"/>
</dbReference>
<dbReference type="InterPro" id="IPR013320">
    <property type="entry name" value="ConA-like_dom_sf"/>
</dbReference>
<evidence type="ECO:0000256" key="2">
    <source>
        <dbReference type="ARBA" id="ARBA00008781"/>
    </source>
</evidence>
<dbReference type="GO" id="GO:0045087">
    <property type="term" value="P:innate immune response"/>
    <property type="evidence" value="ECO:0007669"/>
    <property type="project" value="UniProtKB-KW"/>
</dbReference>
<dbReference type="PANTHER" id="PTHR10963:SF55">
    <property type="entry name" value="GLYCOSIDE HYDROLASE FAMILY 16 PROTEIN"/>
    <property type="match status" value="1"/>
</dbReference>
<dbReference type="GO" id="GO:0004553">
    <property type="term" value="F:hydrolase activity, hydrolyzing O-glycosyl compounds"/>
    <property type="evidence" value="ECO:0007669"/>
    <property type="project" value="InterPro"/>
</dbReference>
<dbReference type="PROSITE" id="PS51762">
    <property type="entry name" value="GH16_2"/>
    <property type="match status" value="1"/>
</dbReference>
<name>A0A8B6DHW0_MYTGA</name>
<dbReference type="Gene3D" id="2.60.120.200">
    <property type="match status" value="1"/>
</dbReference>
<evidence type="ECO:0000256" key="6">
    <source>
        <dbReference type="SAM" id="SignalP"/>
    </source>
</evidence>
<reference evidence="9" key="1">
    <citation type="submission" date="2018-11" db="EMBL/GenBank/DDBJ databases">
        <authorList>
            <person name="Alioto T."/>
            <person name="Alioto T."/>
        </authorList>
    </citation>
    <scope>NUCLEOTIDE SEQUENCE</scope>
</reference>
<feature type="region of interest" description="Disordered" evidence="5">
    <location>
        <begin position="213"/>
        <end position="312"/>
    </location>
</feature>
<dbReference type="AlphaFoldDB" id="A0A8B6DHW0"/>
<protein>
    <submittedName>
        <fullName evidence="9">Uncharacterized protein</fullName>
    </submittedName>
</protein>
<comment type="caution">
    <text evidence="9">The sequence shown here is derived from an EMBL/GenBank/DDBJ whole genome shotgun (WGS) entry which is preliminary data.</text>
</comment>
<dbReference type="OrthoDB" id="4781at2759"/>
<keyword evidence="3" id="KW-0399">Innate immunity</keyword>
<gene>
    <name evidence="9" type="ORF">MGAL_10B076700</name>
</gene>
<evidence type="ECO:0000313" key="10">
    <source>
        <dbReference type="Proteomes" id="UP000596742"/>
    </source>
</evidence>
<sequence length="686" mass="74557">MVVSVRSLVFFLGIVHLTGGIGSPTFQLVPNGIKVSVPVQGYDRSTIHFNINKQLNGIEAGEHTHEFFGYDKSGDHWEYTFPLAAKQGDVINYWIWGEQNSQGEKLTGQTITLGPMVGMSTTSTVPTTITIPSTTISTTTPLASTTTATSTTTVPPTTSNAPTTTNLTTSTMAPFIPGSNITTISGNLNSTVSIRGKNTSYSTPSVISINTTIVPNSNSSNNNSSGHSPFGNSTHSSNHMSGNSSNNMSGNSSNHMSGNSSNHMSGNSSNHMSGNSSNHMSGNSSNGNVTGSSNITLGSTSNSGANNMTSNVQNGTGTANGLNVGSINKGSCCNKDYNCQQYPCLIFDDEFDILNHCVWEHEITAGGNRDSEFQYYTNNRTNSYVRNGILYIKPTLTSDHYGESFLTSGTLDLWGGFNDEECTSNAYSGCKRTGSVAHPINPIQSARLRSKRGFSFKYGKVEVEAKMPKGDWIWPAIKMLPKWSSYGRWPASGEIDIVEARGNMNYKDSNGVTKAVDSIQSSLHFGPSPQHDKTAKATVEKILTSSTFADNFHKFSIEWDDKHISFSVDGVEILKSEPSQGGFWEMGGLNSTGLTNPWHANVGGSTMAPFDQEFYLVLDVAVGGTTFFPDPWMNFPYPKPWRDASDFAVRDFWQARHLWHPTWSPQINNGENAALQINYIKVWKMK</sequence>
<dbReference type="Pfam" id="PF15886">
    <property type="entry name" value="CBM39"/>
    <property type="match status" value="1"/>
</dbReference>
<organism evidence="9 10">
    <name type="scientific">Mytilus galloprovincialis</name>
    <name type="common">Mediterranean mussel</name>
    <dbReference type="NCBI Taxonomy" id="29158"/>
    <lineage>
        <taxon>Eukaryota</taxon>
        <taxon>Metazoa</taxon>
        <taxon>Spiralia</taxon>
        <taxon>Lophotrochozoa</taxon>
        <taxon>Mollusca</taxon>
        <taxon>Bivalvia</taxon>
        <taxon>Autobranchia</taxon>
        <taxon>Pteriomorphia</taxon>
        <taxon>Mytilida</taxon>
        <taxon>Mytiloidea</taxon>
        <taxon>Mytilidae</taxon>
        <taxon>Mytilinae</taxon>
        <taxon>Mytilus</taxon>
    </lineage>
</organism>
<dbReference type="GO" id="GO:0005975">
    <property type="term" value="P:carbohydrate metabolic process"/>
    <property type="evidence" value="ECO:0007669"/>
    <property type="project" value="InterPro"/>
</dbReference>
<keyword evidence="4" id="KW-0391">Immunity</keyword>
<accession>A0A8B6DHW0</accession>
<feature type="region of interest" description="Disordered" evidence="5">
    <location>
        <begin position="140"/>
        <end position="171"/>
    </location>
</feature>
<comment type="similarity">
    <text evidence="1">Belongs to the glycosyl hydrolase 16 family.</text>
</comment>
<dbReference type="InterPro" id="IPR000757">
    <property type="entry name" value="Beta-glucanase-like"/>
</dbReference>
<dbReference type="EMBL" id="UYJE01003430">
    <property type="protein sequence ID" value="VDI19278.1"/>
    <property type="molecule type" value="Genomic_DNA"/>
</dbReference>
<evidence type="ECO:0000259" key="7">
    <source>
        <dbReference type="PROSITE" id="PS51762"/>
    </source>
</evidence>
<feature type="domain" description="GH16" evidence="7">
    <location>
        <begin position="335"/>
        <end position="686"/>
    </location>
</feature>
<dbReference type="PROSITE" id="PS51969">
    <property type="entry name" value="CBM39"/>
    <property type="match status" value="1"/>
</dbReference>
<dbReference type="CDD" id="cd08024">
    <property type="entry name" value="GH16_CCF"/>
    <property type="match status" value="1"/>
</dbReference>